<evidence type="ECO:0000313" key="4">
    <source>
        <dbReference type="Proteomes" id="UP000245137"/>
    </source>
</evidence>
<feature type="region of interest" description="Disordered" evidence="1">
    <location>
        <begin position="1"/>
        <end position="25"/>
    </location>
</feature>
<accession>A0A2U1SVA5</accession>
<evidence type="ECO:0000256" key="1">
    <source>
        <dbReference type="SAM" id="MobiDB-lite"/>
    </source>
</evidence>
<proteinExistence type="predicted"/>
<evidence type="ECO:0000256" key="2">
    <source>
        <dbReference type="SAM" id="Phobius"/>
    </source>
</evidence>
<dbReference type="Proteomes" id="UP000245137">
    <property type="component" value="Unassembled WGS sequence"/>
</dbReference>
<organism evidence="3 4">
    <name type="scientific">Methylosinus sporium</name>
    <dbReference type="NCBI Taxonomy" id="428"/>
    <lineage>
        <taxon>Bacteria</taxon>
        <taxon>Pseudomonadati</taxon>
        <taxon>Pseudomonadota</taxon>
        <taxon>Alphaproteobacteria</taxon>
        <taxon>Hyphomicrobiales</taxon>
        <taxon>Methylocystaceae</taxon>
        <taxon>Methylosinus</taxon>
    </lineage>
</organism>
<sequence>MSQKHDIDKPAEIEILPPESESRPRYRSRTRIWIGGTEGVKVIKVGPVGAALLTLASAVILAMGLIFFASAFLVLLPIALVVGAIAYLTGAGGNPFRRGH</sequence>
<feature type="compositionally biased region" description="Basic and acidic residues" evidence="1">
    <location>
        <begin position="1"/>
        <end position="12"/>
    </location>
</feature>
<keyword evidence="4" id="KW-1185">Reference proteome</keyword>
<keyword evidence="2" id="KW-1133">Transmembrane helix</keyword>
<dbReference type="RefSeq" id="WP_108915826.1">
    <property type="nucleotide sequence ID" value="NZ_CP189553.1"/>
</dbReference>
<feature type="transmembrane region" description="Helical" evidence="2">
    <location>
        <begin position="55"/>
        <end position="88"/>
    </location>
</feature>
<evidence type="ECO:0000313" key="3">
    <source>
        <dbReference type="EMBL" id="PWB95540.1"/>
    </source>
</evidence>
<keyword evidence="2" id="KW-0812">Transmembrane</keyword>
<name>A0A2U1SVA5_METSR</name>
<dbReference type="OrthoDB" id="8454788at2"/>
<comment type="caution">
    <text evidence="3">The sequence shown here is derived from an EMBL/GenBank/DDBJ whole genome shotgun (WGS) entry which is preliminary data.</text>
</comment>
<reference evidence="3 4" key="1">
    <citation type="journal article" date="2018" name="Appl. Microbiol. Biotechnol.">
        <title>Co-cultivation of the strictly anaerobic methanogen Methanosarcina barkeri with aerobic methanotrophs in an oxygen-limited membrane bioreactor.</title>
        <authorList>
            <person name="In 't Zandt M.H."/>
            <person name="van den Bosch T.J.M."/>
            <person name="Rijkers R."/>
            <person name="van Kessel M.A.H.J."/>
            <person name="Jetten M.S.M."/>
            <person name="Welte C.U."/>
        </authorList>
    </citation>
    <scope>NUCLEOTIDE SEQUENCE [LARGE SCALE GENOMIC DNA]</scope>
    <source>
        <strain evidence="3 4">DSM 17706</strain>
    </source>
</reference>
<gene>
    <name evidence="3" type="ORF">C5689_02575</name>
</gene>
<dbReference type="EMBL" id="PUIV01000002">
    <property type="protein sequence ID" value="PWB95540.1"/>
    <property type="molecule type" value="Genomic_DNA"/>
</dbReference>
<protein>
    <submittedName>
        <fullName evidence="3">Uncharacterized protein</fullName>
    </submittedName>
</protein>
<keyword evidence="2" id="KW-0472">Membrane</keyword>
<dbReference type="AlphaFoldDB" id="A0A2U1SVA5"/>